<protein>
    <submittedName>
        <fullName evidence="2">Uncharacterized protein</fullName>
    </submittedName>
</protein>
<accession>B3T010</accession>
<reference evidence="2" key="1">
    <citation type="journal article" date="2008" name="ISME J.">
        <title>Genomic patterns of recombination, clonal divergence and environment in marine microbial populations.</title>
        <authorList>
            <person name="Konstantinidis K.T."/>
            <person name="Delong E.F."/>
        </authorList>
    </citation>
    <scope>NUCLEOTIDE SEQUENCE</scope>
</reference>
<proteinExistence type="predicted"/>
<evidence type="ECO:0000313" key="2">
    <source>
        <dbReference type="EMBL" id="ABZ05919.1"/>
    </source>
</evidence>
<dbReference type="AlphaFoldDB" id="B3T010"/>
<feature type="transmembrane region" description="Helical" evidence="1">
    <location>
        <begin position="20"/>
        <end position="41"/>
    </location>
</feature>
<keyword evidence="1" id="KW-0812">Transmembrane</keyword>
<dbReference type="EMBL" id="EU016561">
    <property type="protein sequence ID" value="ABZ05919.1"/>
    <property type="molecule type" value="Genomic_DNA"/>
</dbReference>
<evidence type="ECO:0000256" key="1">
    <source>
        <dbReference type="SAM" id="Phobius"/>
    </source>
</evidence>
<sequence>MLLENSLKKYKELPEAIKQIVGLAGLTATIIFTFIILNIFFGEIKESDKTAEIVKTVVIDKVITLLPRGRLNFYESSEGYQLSLSEYEVVCKNTKIVTQRAMMGANILNFSATKLYFDNGNKIDERSARWDSSSNKCFAEYTIRAIEGVSDTITVSGEAKGFFKTSIDTRVYFIKNY</sequence>
<gene>
    <name evidence="2" type="ORF">ALOHA_HF4000001B09ctg1g13</name>
</gene>
<keyword evidence="1" id="KW-0472">Membrane</keyword>
<organism evidence="2">
    <name type="scientific">uncultured marine microorganism HF4000_001B09</name>
    <dbReference type="NCBI Taxonomy" id="455502"/>
    <lineage>
        <taxon>unclassified sequences</taxon>
        <taxon>environmental samples</taxon>
    </lineage>
</organism>
<name>B3T010_9ZZZZ</name>
<keyword evidence="1" id="KW-1133">Transmembrane helix</keyword>